<sequence>MAAPAALPEHVFVVPAAPSLPIIPTSAAVYPASAALLQQQRVAAALAAQANGNEGKLGQFTRELRAKDRH</sequence>
<protein>
    <submittedName>
        <fullName evidence="1">DgyrCDS2264</fullName>
    </submittedName>
</protein>
<comment type="caution">
    <text evidence="1">The sequence shown here is derived from an EMBL/GenBank/DDBJ whole genome shotgun (WGS) entry which is preliminary data.</text>
</comment>
<evidence type="ECO:0000313" key="2">
    <source>
        <dbReference type="Proteomes" id="UP000549394"/>
    </source>
</evidence>
<proteinExistence type="predicted"/>
<organism evidence="1 2">
    <name type="scientific">Dimorphilus gyrociliatus</name>
    <dbReference type="NCBI Taxonomy" id="2664684"/>
    <lineage>
        <taxon>Eukaryota</taxon>
        <taxon>Metazoa</taxon>
        <taxon>Spiralia</taxon>
        <taxon>Lophotrochozoa</taxon>
        <taxon>Annelida</taxon>
        <taxon>Polychaeta</taxon>
        <taxon>Polychaeta incertae sedis</taxon>
        <taxon>Dinophilidae</taxon>
        <taxon>Dimorphilus</taxon>
    </lineage>
</organism>
<reference evidence="1 2" key="1">
    <citation type="submission" date="2020-08" db="EMBL/GenBank/DDBJ databases">
        <authorList>
            <person name="Hejnol A."/>
        </authorList>
    </citation>
    <scope>NUCLEOTIDE SEQUENCE [LARGE SCALE GENOMIC DNA]</scope>
</reference>
<dbReference type="EMBL" id="CAJFCJ010000003">
    <property type="protein sequence ID" value="CAD5113069.1"/>
    <property type="molecule type" value="Genomic_DNA"/>
</dbReference>
<dbReference type="AlphaFoldDB" id="A0A7I8V9R2"/>
<keyword evidence="2" id="KW-1185">Reference proteome</keyword>
<dbReference type="Proteomes" id="UP000549394">
    <property type="component" value="Unassembled WGS sequence"/>
</dbReference>
<gene>
    <name evidence="1" type="ORF">DGYR_LOCUS2117</name>
</gene>
<accession>A0A7I8V9R2</accession>
<name>A0A7I8V9R2_9ANNE</name>
<evidence type="ECO:0000313" key="1">
    <source>
        <dbReference type="EMBL" id="CAD5113069.1"/>
    </source>
</evidence>